<dbReference type="Proteomes" id="UP001152795">
    <property type="component" value="Unassembled WGS sequence"/>
</dbReference>
<reference evidence="1" key="1">
    <citation type="submission" date="2020-04" db="EMBL/GenBank/DDBJ databases">
        <authorList>
            <person name="Alioto T."/>
            <person name="Alioto T."/>
            <person name="Gomez Garrido J."/>
        </authorList>
    </citation>
    <scope>NUCLEOTIDE SEQUENCE</scope>
    <source>
        <strain evidence="1">A484AB</strain>
    </source>
</reference>
<proteinExistence type="predicted"/>
<organism evidence="1 2">
    <name type="scientific">Paramuricea clavata</name>
    <name type="common">Red gorgonian</name>
    <name type="synonym">Violescent sea-whip</name>
    <dbReference type="NCBI Taxonomy" id="317549"/>
    <lineage>
        <taxon>Eukaryota</taxon>
        <taxon>Metazoa</taxon>
        <taxon>Cnidaria</taxon>
        <taxon>Anthozoa</taxon>
        <taxon>Octocorallia</taxon>
        <taxon>Malacalcyonacea</taxon>
        <taxon>Plexauridae</taxon>
        <taxon>Paramuricea</taxon>
    </lineage>
</organism>
<keyword evidence="2" id="KW-1185">Reference proteome</keyword>
<protein>
    <submittedName>
        <fullName evidence="1">Uncharacterized protein</fullName>
    </submittedName>
</protein>
<evidence type="ECO:0000313" key="1">
    <source>
        <dbReference type="EMBL" id="CAB4005223.1"/>
    </source>
</evidence>
<accession>A0A6S7HNK3</accession>
<dbReference type="EMBL" id="CACRXK020005133">
    <property type="protein sequence ID" value="CAB4005223.1"/>
    <property type="molecule type" value="Genomic_DNA"/>
</dbReference>
<evidence type="ECO:0000313" key="2">
    <source>
        <dbReference type="Proteomes" id="UP001152795"/>
    </source>
</evidence>
<sequence length="106" mass="12333">MAVVDMAFNLFQINDEYIEAMHKKWAFLLMLSNSTLNSLVYFWQNKALRVQAKAFIRKFAIHLKWKNPDLNLNRHPQAYILPSPFSTRACNTTPTRENISSKNSGD</sequence>
<comment type="caution">
    <text evidence="1">The sequence shown here is derived from an EMBL/GenBank/DDBJ whole genome shotgun (WGS) entry which is preliminary data.</text>
</comment>
<dbReference type="AlphaFoldDB" id="A0A6S7HNK3"/>
<gene>
    <name evidence="1" type="ORF">PACLA_8A002296</name>
</gene>
<name>A0A6S7HNK3_PARCT</name>